<feature type="non-terminal residue" evidence="1">
    <location>
        <position position="1"/>
    </location>
</feature>
<proteinExistence type="predicted"/>
<dbReference type="EMBL" id="ML179048">
    <property type="protein sequence ID" value="THV05536.1"/>
    <property type="molecule type" value="Genomic_DNA"/>
</dbReference>
<sequence>ELKVSDNRLLREALRKDDLEIAQLLRSALAFQECKETMLALQGSDAQSCIDLLQDVLDKGCIKSTDDGGFNHTARRLLVKLSEARDILPSSLFIRGVKREEVDACYGGTFGDIYKASY</sequence>
<protein>
    <submittedName>
        <fullName evidence="1">Uncharacterized protein</fullName>
    </submittedName>
</protein>
<feature type="non-terminal residue" evidence="1">
    <location>
        <position position="118"/>
    </location>
</feature>
<keyword evidence="2" id="KW-1185">Reference proteome</keyword>
<dbReference type="Proteomes" id="UP000297245">
    <property type="component" value="Unassembled WGS sequence"/>
</dbReference>
<evidence type="ECO:0000313" key="1">
    <source>
        <dbReference type="EMBL" id="THV05536.1"/>
    </source>
</evidence>
<accession>A0A4V4HI76</accession>
<dbReference type="AlphaFoldDB" id="A0A4V4HI76"/>
<name>A0A4V4HI76_DENBC</name>
<organism evidence="1 2">
    <name type="scientific">Dendrothele bispora (strain CBS 962.96)</name>
    <dbReference type="NCBI Taxonomy" id="1314807"/>
    <lineage>
        <taxon>Eukaryota</taxon>
        <taxon>Fungi</taxon>
        <taxon>Dikarya</taxon>
        <taxon>Basidiomycota</taxon>
        <taxon>Agaricomycotina</taxon>
        <taxon>Agaricomycetes</taxon>
        <taxon>Agaricomycetidae</taxon>
        <taxon>Agaricales</taxon>
        <taxon>Agaricales incertae sedis</taxon>
        <taxon>Dendrothele</taxon>
    </lineage>
</organism>
<reference evidence="1 2" key="1">
    <citation type="journal article" date="2019" name="Nat. Ecol. Evol.">
        <title>Megaphylogeny resolves global patterns of mushroom evolution.</title>
        <authorList>
            <person name="Varga T."/>
            <person name="Krizsan K."/>
            <person name="Foldi C."/>
            <person name="Dima B."/>
            <person name="Sanchez-Garcia M."/>
            <person name="Sanchez-Ramirez S."/>
            <person name="Szollosi G.J."/>
            <person name="Szarkandi J.G."/>
            <person name="Papp V."/>
            <person name="Albert L."/>
            <person name="Andreopoulos W."/>
            <person name="Angelini C."/>
            <person name="Antonin V."/>
            <person name="Barry K.W."/>
            <person name="Bougher N.L."/>
            <person name="Buchanan P."/>
            <person name="Buyck B."/>
            <person name="Bense V."/>
            <person name="Catcheside P."/>
            <person name="Chovatia M."/>
            <person name="Cooper J."/>
            <person name="Damon W."/>
            <person name="Desjardin D."/>
            <person name="Finy P."/>
            <person name="Geml J."/>
            <person name="Haridas S."/>
            <person name="Hughes K."/>
            <person name="Justo A."/>
            <person name="Karasinski D."/>
            <person name="Kautmanova I."/>
            <person name="Kiss B."/>
            <person name="Kocsube S."/>
            <person name="Kotiranta H."/>
            <person name="LaButti K.M."/>
            <person name="Lechner B.E."/>
            <person name="Liimatainen K."/>
            <person name="Lipzen A."/>
            <person name="Lukacs Z."/>
            <person name="Mihaltcheva S."/>
            <person name="Morgado L.N."/>
            <person name="Niskanen T."/>
            <person name="Noordeloos M.E."/>
            <person name="Ohm R.A."/>
            <person name="Ortiz-Santana B."/>
            <person name="Ovrebo C."/>
            <person name="Racz N."/>
            <person name="Riley R."/>
            <person name="Savchenko A."/>
            <person name="Shiryaev A."/>
            <person name="Soop K."/>
            <person name="Spirin V."/>
            <person name="Szebenyi C."/>
            <person name="Tomsovsky M."/>
            <person name="Tulloss R.E."/>
            <person name="Uehling J."/>
            <person name="Grigoriev I.V."/>
            <person name="Vagvolgyi C."/>
            <person name="Papp T."/>
            <person name="Martin F.M."/>
            <person name="Miettinen O."/>
            <person name="Hibbett D.S."/>
            <person name="Nagy L.G."/>
        </authorList>
    </citation>
    <scope>NUCLEOTIDE SEQUENCE [LARGE SCALE GENOMIC DNA]</scope>
    <source>
        <strain evidence="1 2">CBS 962.96</strain>
    </source>
</reference>
<dbReference type="OrthoDB" id="2964234at2759"/>
<gene>
    <name evidence="1" type="ORF">K435DRAFT_558315</name>
</gene>
<evidence type="ECO:0000313" key="2">
    <source>
        <dbReference type="Proteomes" id="UP000297245"/>
    </source>
</evidence>